<feature type="region of interest" description="Disordered" evidence="1">
    <location>
        <begin position="132"/>
        <end position="183"/>
    </location>
</feature>
<reference evidence="2" key="2">
    <citation type="submission" date="2012-06" db="EMBL/GenBank/DDBJ databases">
        <authorList>
            <person name="Yu Y."/>
            <person name="Currie J."/>
            <person name="Lomeli R."/>
            <person name="Angelova A."/>
            <person name="Collura K."/>
            <person name="Wissotski M."/>
            <person name="Campos D."/>
            <person name="Kudrna D."/>
            <person name="Golser W."/>
            <person name="Ashely E."/>
            <person name="Descour A."/>
            <person name="Fernandes J."/>
            <person name="Soderlund C."/>
            <person name="Walbot V."/>
        </authorList>
    </citation>
    <scope>NUCLEOTIDE SEQUENCE</scope>
    <source>
        <strain evidence="2">B73</strain>
    </source>
</reference>
<feature type="compositionally biased region" description="Basic and acidic residues" evidence="1">
    <location>
        <begin position="322"/>
        <end position="332"/>
    </location>
</feature>
<reference evidence="2" key="1">
    <citation type="journal article" date="2009" name="PLoS Genet.">
        <title>Sequencing, mapping, and analysis of 27,455 maize full-length cDNAs.</title>
        <authorList>
            <person name="Soderlund C."/>
            <person name="Descour A."/>
            <person name="Kudrna D."/>
            <person name="Bomhoff M."/>
            <person name="Boyd L."/>
            <person name="Currie J."/>
            <person name="Angelova A."/>
            <person name="Collura K."/>
            <person name="Wissotski M."/>
            <person name="Ashley E."/>
            <person name="Morrow D."/>
            <person name="Fernandes J."/>
            <person name="Walbot V."/>
            <person name="Yu Y."/>
        </authorList>
    </citation>
    <scope>NUCLEOTIDE SEQUENCE</scope>
    <source>
        <strain evidence="2">B73</strain>
    </source>
</reference>
<accession>C0P756</accession>
<evidence type="ECO:0000313" key="2">
    <source>
        <dbReference type="EMBL" id="ACN28822.1"/>
    </source>
</evidence>
<dbReference type="EMBL" id="BT064125">
    <property type="protein sequence ID" value="ACN28822.1"/>
    <property type="molecule type" value="mRNA"/>
</dbReference>
<organism evidence="2">
    <name type="scientific">Zea mays</name>
    <name type="common">Maize</name>
    <dbReference type="NCBI Taxonomy" id="4577"/>
    <lineage>
        <taxon>Eukaryota</taxon>
        <taxon>Viridiplantae</taxon>
        <taxon>Streptophyta</taxon>
        <taxon>Embryophyta</taxon>
        <taxon>Tracheophyta</taxon>
        <taxon>Spermatophyta</taxon>
        <taxon>Magnoliopsida</taxon>
        <taxon>Liliopsida</taxon>
        <taxon>Poales</taxon>
        <taxon>Poaceae</taxon>
        <taxon>PACMAD clade</taxon>
        <taxon>Panicoideae</taxon>
        <taxon>Andropogonodae</taxon>
        <taxon>Andropogoneae</taxon>
        <taxon>Tripsacinae</taxon>
        <taxon>Zea</taxon>
    </lineage>
</organism>
<evidence type="ECO:0000256" key="1">
    <source>
        <dbReference type="SAM" id="MobiDB-lite"/>
    </source>
</evidence>
<dbReference type="AlphaFoldDB" id="C0P756"/>
<name>C0P756_MAIZE</name>
<protein>
    <submittedName>
        <fullName evidence="2">Uncharacterized protein</fullName>
    </submittedName>
</protein>
<feature type="compositionally biased region" description="Basic and acidic residues" evidence="1">
    <location>
        <begin position="345"/>
        <end position="354"/>
    </location>
</feature>
<proteinExistence type="evidence at transcript level"/>
<feature type="region of interest" description="Disordered" evidence="1">
    <location>
        <begin position="296"/>
        <end position="385"/>
    </location>
</feature>
<feature type="compositionally biased region" description="Basic and acidic residues" evidence="1">
    <location>
        <begin position="132"/>
        <end position="142"/>
    </location>
</feature>
<sequence length="493" mass="51835">MGVQCLPDQILRSAAAAACGAPGLQCGSPECLPCKHICVPEGGCGIGQPMLLAKVTHRRRNLPKVAPRQAGEQMVLNLELQAAMEPIHPRRAQDVERACRLLLEPVVALGWPDVHIGREVVQAELDVLDPADGKAEKHERHPLPPIRQARHQQRVPSPERGDTGDLKQPLRHPLLGQDEDSGLRQKIYPGDAHYRVEGPVLVADEEFRGGVEGQGPLVEVGPYVAEQLGGDSEERHVLEVRVMVQAVAGDVVRVVVAFPPGDAEASEAVSGEHLHDAVQERMARDAVVARVVAHPAGLDPDEADEPPSEHVRRGAGAGEDEVERRVEEDGHQGELYPGGGADALEEARGGELRQEAAVVGGRGGDGVVGEAADEEAAEERARRGRVVGGEGVGGVLPRQGDEREVAARVVGKPGRHVVHVARDGDPEVGGGRVLAELLGGDQAHVAGARGVSGGRHCVGRGRHCAAVAPMGGADLGGSEGEAGRIVEVGRLDL</sequence>